<organism evidence="1 2">
    <name type="scientific">Solanum bulbocastanum</name>
    <name type="common">Wild potato</name>
    <dbReference type="NCBI Taxonomy" id="147425"/>
    <lineage>
        <taxon>Eukaryota</taxon>
        <taxon>Viridiplantae</taxon>
        <taxon>Streptophyta</taxon>
        <taxon>Embryophyta</taxon>
        <taxon>Tracheophyta</taxon>
        <taxon>Spermatophyta</taxon>
        <taxon>Magnoliopsida</taxon>
        <taxon>eudicotyledons</taxon>
        <taxon>Gunneridae</taxon>
        <taxon>Pentapetalae</taxon>
        <taxon>asterids</taxon>
        <taxon>lamiids</taxon>
        <taxon>Solanales</taxon>
        <taxon>Solanaceae</taxon>
        <taxon>Solanoideae</taxon>
        <taxon>Solaneae</taxon>
        <taxon>Solanum</taxon>
    </lineage>
</organism>
<dbReference type="Proteomes" id="UP001371456">
    <property type="component" value="Unassembled WGS sequence"/>
</dbReference>
<proteinExistence type="predicted"/>
<comment type="caution">
    <text evidence="1">The sequence shown here is derived from an EMBL/GenBank/DDBJ whole genome shotgun (WGS) entry which is preliminary data.</text>
</comment>
<keyword evidence="2" id="KW-1185">Reference proteome</keyword>
<evidence type="ECO:0000313" key="2">
    <source>
        <dbReference type="Proteomes" id="UP001371456"/>
    </source>
</evidence>
<gene>
    <name evidence="1" type="ORF">RDI58_005721</name>
</gene>
<evidence type="ECO:0000313" key="1">
    <source>
        <dbReference type="EMBL" id="KAK6798019.1"/>
    </source>
</evidence>
<dbReference type="EMBL" id="JBANQN010000002">
    <property type="protein sequence ID" value="KAK6798019.1"/>
    <property type="molecule type" value="Genomic_DNA"/>
</dbReference>
<accession>A0AAN8U3Q9</accession>
<dbReference type="AlphaFoldDB" id="A0AAN8U3Q9"/>
<reference evidence="1 2" key="1">
    <citation type="submission" date="2024-02" db="EMBL/GenBank/DDBJ databases">
        <title>de novo genome assembly of Solanum bulbocastanum strain 11H21.</title>
        <authorList>
            <person name="Hosaka A.J."/>
        </authorList>
    </citation>
    <scope>NUCLEOTIDE SEQUENCE [LARGE SCALE GENOMIC DNA]</scope>
    <source>
        <tissue evidence="1">Young leaves</tissue>
    </source>
</reference>
<name>A0AAN8U3Q9_SOLBU</name>
<sequence>MKFYTHFSVFYVMLFRFCFRAFNRAWTASKRHQKTSYFRPETALEMTHHQSSADEFFVANLLDLSNDFAEEKIEQLDKHPNGFNTILCFNPEENGG</sequence>
<protein>
    <submittedName>
        <fullName evidence="1">Uncharacterized protein</fullName>
    </submittedName>
</protein>